<dbReference type="Gene3D" id="1.20.1480.30">
    <property type="entry name" value="Designed four-helix bundle protein"/>
    <property type="match status" value="1"/>
</dbReference>
<sequence length="353" mass="38922">MTLPHIGHFCLITGRLQTLPEETTVSGEIAGLVTVPVADGVPEVAGVMCIVPVADGIPEVAGVMCSVPVADGVPEVAGVMCIVPVADGIPEVAGAILRDRGCCTGLQTSKWFKKSSFLKTVLICSNCKKEQLQKKKLQRLKKKLQRFDEKKEEWVVGRKKNHNSASIKDEAIFMLEKLHAIGYKPVLLLGKETKKRESKCEILILRCTLSSYAKEYLQKIGSFYEYLCEGWNQNSCGNDEITLNLTPCDPMEISATVEQMSPVVELISPVVEQMSPVVEQVNPVVEQMSPVVEQVEQMSPVVEQVSPVVEQMSPVVEQMNPVVEQMSTKEGQEGPRHMPSRKKPQKRPSRNIG</sequence>
<keyword evidence="3" id="KW-1185">Reference proteome</keyword>
<evidence type="ECO:0000256" key="1">
    <source>
        <dbReference type="SAM" id="MobiDB-lite"/>
    </source>
</evidence>
<dbReference type="STRING" id="84645.A0A498MG60"/>
<organism evidence="2 3">
    <name type="scientific">Labeo rohita</name>
    <name type="common">Indian major carp</name>
    <name type="synonym">Cyprinus rohita</name>
    <dbReference type="NCBI Taxonomy" id="84645"/>
    <lineage>
        <taxon>Eukaryota</taxon>
        <taxon>Metazoa</taxon>
        <taxon>Chordata</taxon>
        <taxon>Craniata</taxon>
        <taxon>Vertebrata</taxon>
        <taxon>Euteleostomi</taxon>
        <taxon>Actinopterygii</taxon>
        <taxon>Neopterygii</taxon>
        <taxon>Teleostei</taxon>
        <taxon>Ostariophysi</taxon>
        <taxon>Cypriniformes</taxon>
        <taxon>Cyprinidae</taxon>
        <taxon>Labeoninae</taxon>
        <taxon>Labeonini</taxon>
        <taxon>Labeo</taxon>
    </lineage>
</organism>
<reference evidence="2 3" key="1">
    <citation type="submission" date="2018-03" db="EMBL/GenBank/DDBJ databases">
        <title>Draft genome sequence of Rohu Carp (Labeo rohita).</title>
        <authorList>
            <person name="Das P."/>
            <person name="Kushwaha B."/>
            <person name="Joshi C.G."/>
            <person name="Kumar D."/>
            <person name="Nagpure N.S."/>
            <person name="Sahoo L."/>
            <person name="Das S.P."/>
            <person name="Bit A."/>
            <person name="Patnaik S."/>
            <person name="Meher P.K."/>
            <person name="Jayasankar P."/>
            <person name="Koringa P.G."/>
            <person name="Patel N.V."/>
            <person name="Hinsu A.T."/>
            <person name="Kumar R."/>
            <person name="Pandey M."/>
            <person name="Agarwal S."/>
            <person name="Srivastava S."/>
            <person name="Singh M."/>
            <person name="Iquebal M.A."/>
            <person name="Jaiswal S."/>
            <person name="Angadi U.B."/>
            <person name="Kumar N."/>
            <person name="Raza M."/>
            <person name="Shah T.M."/>
            <person name="Rai A."/>
            <person name="Jena J.K."/>
        </authorList>
    </citation>
    <scope>NUCLEOTIDE SEQUENCE [LARGE SCALE GENOMIC DNA]</scope>
    <source>
        <strain evidence="2">DASCIFA01</strain>
        <tissue evidence="2">Testis</tissue>
    </source>
</reference>
<evidence type="ECO:0000313" key="2">
    <source>
        <dbReference type="EMBL" id="RXN18813.1"/>
    </source>
</evidence>
<evidence type="ECO:0000313" key="3">
    <source>
        <dbReference type="Proteomes" id="UP000290572"/>
    </source>
</evidence>
<name>A0A498MG60_LABRO</name>
<dbReference type="EMBL" id="QBIY01012699">
    <property type="protein sequence ID" value="RXN18813.1"/>
    <property type="molecule type" value="Genomic_DNA"/>
</dbReference>
<accession>A0A498MG60</accession>
<dbReference type="Proteomes" id="UP000290572">
    <property type="component" value="Unassembled WGS sequence"/>
</dbReference>
<feature type="compositionally biased region" description="Basic residues" evidence="1">
    <location>
        <begin position="338"/>
        <end position="353"/>
    </location>
</feature>
<feature type="region of interest" description="Disordered" evidence="1">
    <location>
        <begin position="327"/>
        <end position="353"/>
    </location>
</feature>
<comment type="caution">
    <text evidence="2">The sequence shown here is derived from an EMBL/GenBank/DDBJ whole genome shotgun (WGS) entry which is preliminary data.</text>
</comment>
<dbReference type="SUPFAM" id="SSF58104">
    <property type="entry name" value="Methyl-accepting chemotaxis protein (MCP) signaling domain"/>
    <property type="match status" value="1"/>
</dbReference>
<gene>
    <name evidence="2" type="ORF">ROHU_007622</name>
</gene>
<protein>
    <submittedName>
        <fullName evidence="2">CAP domain</fullName>
    </submittedName>
</protein>
<proteinExistence type="predicted"/>
<dbReference type="AlphaFoldDB" id="A0A498MG60"/>